<keyword evidence="3" id="KW-1185">Reference proteome</keyword>
<dbReference type="Pfam" id="PF08387">
    <property type="entry name" value="FBD"/>
    <property type="match status" value="1"/>
</dbReference>
<evidence type="ECO:0000313" key="3">
    <source>
        <dbReference type="Proteomes" id="UP000030748"/>
    </source>
</evidence>
<dbReference type="InterPro" id="IPR036047">
    <property type="entry name" value="F-box-like_dom_sf"/>
</dbReference>
<dbReference type="CDD" id="cd22160">
    <property type="entry name" value="F-box_AtFBL13-like"/>
    <property type="match status" value="1"/>
</dbReference>
<reference evidence="2 3" key="1">
    <citation type="journal article" date="2013" name="Proc. Natl. Acad. Sci. U.S.A.">
        <title>Fine-scale variation in meiotic recombination in Mimulus inferred from population shotgun sequencing.</title>
        <authorList>
            <person name="Hellsten U."/>
            <person name="Wright K.M."/>
            <person name="Jenkins J."/>
            <person name="Shu S."/>
            <person name="Yuan Y."/>
            <person name="Wessler S.R."/>
            <person name="Schmutz J."/>
            <person name="Willis J.H."/>
            <person name="Rokhsar D.S."/>
        </authorList>
    </citation>
    <scope>NUCLEOTIDE SEQUENCE [LARGE SCALE GENOMIC DNA]</scope>
    <source>
        <strain evidence="3">cv. DUN x IM62</strain>
    </source>
</reference>
<gene>
    <name evidence="2" type="ORF">MIMGU_mgv1a009068mg</name>
</gene>
<dbReference type="PANTHER" id="PTHR34145">
    <property type="entry name" value="OS02G0105600 PROTEIN"/>
    <property type="match status" value="1"/>
</dbReference>
<name>A0A022RPC1_ERYGU</name>
<evidence type="ECO:0000313" key="2">
    <source>
        <dbReference type="EMBL" id="EYU41899.1"/>
    </source>
</evidence>
<accession>A0A022RPC1</accession>
<protein>
    <recommendedName>
        <fullName evidence="1">F-box domain-containing protein</fullName>
    </recommendedName>
</protein>
<dbReference type="SUPFAM" id="SSF81383">
    <property type="entry name" value="F-box domain"/>
    <property type="match status" value="1"/>
</dbReference>
<dbReference type="Gene3D" id="1.20.1280.50">
    <property type="match status" value="1"/>
</dbReference>
<dbReference type="Proteomes" id="UP000030748">
    <property type="component" value="Unassembled WGS sequence"/>
</dbReference>
<dbReference type="InterPro" id="IPR001810">
    <property type="entry name" value="F-box_dom"/>
</dbReference>
<dbReference type="PANTHER" id="PTHR34145:SF68">
    <property type="entry name" value="FBD DOMAIN-CONTAINING PROTEIN"/>
    <property type="match status" value="1"/>
</dbReference>
<dbReference type="EMBL" id="KI630319">
    <property type="protein sequence ID" value="EYU41899.1"/>
    <property type="molecule type" value="Genomic_DNA"/>
</dbReference>
<dbReference type="Pfam" id="PF00646">
    <property type="entry name" value="F-box"/>
    <property type="match status" value="1"/>
</dbReference>
<dbReference type="InterPro" id="IPR053772">
    <property type="entry name" value="At1g61320/At1g61330-like"/>
</dbReference>
<dbReference type="STRING" id="4155.A0A022RPC1"/>
<sequence length="354" mass="41104">MEGKRVQIDSKVQRKCRKTSFVGGVDDRVSQLPDDILADILSRLSLKEAGRTSVLSSRWMNLWKHTNSLNFDTKRESHKHYAQRKLLKRDRRKYVKWVNSVLRSHKSTVLKEFRIRFPLNASDRNTITQWLEFALSRQVQKLELDIQNYYDPTEEYCFPNGLLIPSSCRASKLQPPSDNICIDHHPCMLFDFKSLKALSFKSVGVSDGDINFFLDNCPQLEQLIVSQSKKLSKPEICGSSLKLKHLELVNCCGLESLKFKWFDALSRRDREVKDAIKILHRHLKVFKFCGYYGATNDVELLSYILGNCVVLEKIIIDPYFTWSRDKLQVEETARNNAKQKLAPQVPQHIELVIL</sequence>
<dbReference type="InterPro" id="IPR055357">
    <property type="entry name" value="LRR_At1g61320_AtMIF1"/>
</dbReference>
<dbReference type="Gene3D" id="3.80.10.10">
    <property type="entry name" value="Ribonuclease Inhibitor"/>
    <property type="match status" value="1"/>
</dbReference>
<dbReference type="Pfam" id="PF23622">
    <property type="entry name" value="LRR_At1g61320_AtMIF1"/>
    <property type="match status" value="1"/>
</dbReference>
<dbReference type="PROSITE" id="PS50181">
    <property type="entry name" value="FBOX"/>
    <property type="match status" value="1"/>
</dbReference>
<proteinExistence type="predicted"/>
<evidence type="ECO:0000259" key="1">
    <source>
        <dbReference type="PROSITE" id="PS50181"/>
    </source>
</evidence>
<dbReference type="InterPro" id="IPR053781">
    <property type="entry name" value="F-box_AtFBL13-like"/>
</dbReference>
<dbReference type="SMART" id="SM00256">
    <property type="entry name" value="FBOX"/>
    <property type="match status" value="1"/>
</dbReference>
<dbReference type="AlphaFoldDB" id="A0A022RPC1"/>
<dbReference type="eggNOG" id="ENOG502RYMX">
    <property type="taxonomic scope" value="Eukaryota"/>
</dbReference>
<dbReference type="SUPFAM" id="SSF52047">
    <property type="entry name" value="RNI-like"/>
    <property type="match status" value="1"/>
</dbReference>
<dbReference type="InterPro" id="IPR006566">
    <property type="entry name" value="FBD"/>
</dbReference>
<dbReference type="InterPro" id="IPR032675">
    <property type="entry name" value="LRR_dom_sf"/>
</dbReference>
<organism evidence="2 3">
    <name type="scientific">Erythranthe guttata</name>
    <name type="common">Yellow monkey flower</name>
    <name type="synonym">Mimulus guttatus</name>
    <dbReference type="NCBI Taxonomy" id="4155"/>
    <lineage>
        <taxon>Eukaryota</taxon>
        <taxon>Viridiplantae</taxon>
        <taxon>Streptophyta</taxon>
        <taxon>Embryophyta</taxon>
        <taxon>Tracheophyta</taxon>
        <taxon>Spermatophyta</taxon>
        <taxon>Magnoliopsida</taxon>
        <taxon>eudicotyledons</taxon>
        <taxon>Gunneridae</taxon>
        <taxon>Pentapetalae</taxon>
        <taxon>asterids</taxon>
        <taxon>lamiids</taxon>
        <taxon>Lamiales</taxon>
        <taxon>Phrymaceae</taxon>
        <taxon>Erythranthe</taxon>
    </lineage>
</organism>
<feature type="domain" description="F-box" evidence="1">
    <location>
        <begin position="26"/>
        <end position="74"/>
    </location>
</feature>